<dbReference type="Proteomes" id="UP000070107">
    <property type="component" value="Unassembled WGS sequence"/>
</dbReference>
<dbReference type="STRING" id="1494590.ATN84_18085"/>
<dbReference type="InterPro" id="IPR045510">
    <property type="entry name" value="DUF6481"/>
</dbReference>
<dbReference type="Pfam" id="PF20089">
    <property type="entry name" value="DUF6481"/>
    <property type="match status" value="1"/>
</dbReference>
<comment type="caution">
    <text evidence="2">The sequence shown here is derived from an EMBL/GenBank/DDBJ whole genome shotgun (WGS) entry which is preliminary data.</text>
</comment>
<dbReference type="RefSeq" id="WP_068884180.1">
    <property type="nucleotide sequence ID" value="NZ_LNTU01000037.1"/>
</dbReference>
<organism evidence="2 3">
    <name type="scientific">Paramesorhizobium deserti</name>
    <dbReference type="NCBI Taxonomy" id="1494590"/>
    <lineage>
        <taxon>Bacteria</taxon>
        <taxon>Pseudomonadati</taxon>
        <taxon>Pseudomonadota</taxon>
        <taxon>Alphaproteobacteria</taxon>
        <taxon>Hyphomicrobiales</taxon>
        <taxon>Phyllobacteriaceae</taxon>
        <taxon>Paramesorhizobium</taxon>
    </lineage>
</organism>
<protein>
    <submittedName>
        <fullName evidence="2">Uncharacterized protein</fullName>
    </submittedName>
</protein>
<feature type="compositionally biased region" description="Basic and acidic residues" evidence="1">
    <location>
        <begin position="106"/>
        <end position="119"/>
    </location>
</feature>
<dbReference type="AlphaFoldDB" id="A0A135HRN2"/>
<gene>
    <name evidence="2" type="ORF">ATN84_18085</name>
</gene>
<reference evidence="2 3" key="1">
    <citation type="submission" date="2015-11" db="EMBL/GenBank/DDBJ databases">
        <title>Draft genome sequence of Paramesorhizobium deserti A-3-E, a strain highly resistant to diverse beta-lactam antibiotics.</title>
        <authorList>
            <person name="Lv R."/>
            <person name="Yang X."/>
            <person name="Fang N."/>
            <person name="Guo J."/>
            <person name="Luo X."/>
            <person name="Peng F."/>
            <person name="Yang R."/>
            <person name="Cui Y."/>
            <person name="Fang C."/>
            <person name="Song Y."/>
        </authorList>
    </citation>
    <scope>NUCLEOTIDE SEQUENCE [LARGE SCALE GENOMIC DNA]</scope>
    <source>
        <strain evidence="2 3">A-3-E</strain>
    </source>
</reference>
<keyword evidence="3" id="KW-1185">Reference proteome</keyword>
<evidence type="ECO:0000313" key="2">
    <source>
        <dbReference type="EMBL" id="KXF75865.1"/>
    </source>
</evidence>
<feature type="region of interest" description="Disordered" evidence="1">
    <location>
        <begin position="106"/>
        <end position="127"/>
    </location>
</feature>
<evidence type="ECO:0000313" key="3">
    <source>
        <dbReference type="Proteomes" id="UP000070107"/>
    </source>
</evidence>
<name>A0A135HRN2_9HYPH</name>
<accession>A0A135HRN2</accession>
<proteinExistence type="predicted"/>
<sequence>MRHATTDGGFAERRKAAAEAKQQLLRKFEAAPKLDDPEMLARREERLAISVAREARSAERKRLKQGEHDRRLAEAAALAEAANAEAKAMAEARQAKMNGHIARVLADDAERKAERDRRYAARKARQR</sequence>
<dbReference type="EMBL" id="LNTU01000037">
    <property type="protein sequence ID" value="KXF75865.1"/>
    <property type="molecule type" value="Genomic_DNA"/>
</dbReference>
<evidence type="ECO:0000256" key="1">
    <source>
        <dbReference type="SAM" id="MobiDB-lite"/>
    </source>
</evidence>